<dbReference type="SUPFAM" id="SSF52343">
    <property type="entry name" value="Ferredoxin reductase-like, C-terminal NADP-linked domain"/>
    <property type="match status" value="1"/>
</dbReference>
<dbReference type="SUPFAM" id="SSF49344">
    <property type="entry name" value="CBD9-like"/>
    <property type="match status" value="1"/>
</dbReference>
<evidence type="ECO:0000313" key="4">
    <source>
        <dbReference type="EMBL" id="CUG10079.1"/>
    </source>
</evidence>
<feature type="transmembrane region" description="Helical" evidence="2">
    <location>
        <begin position="2926"/>
        <end position="2944"/>
    </location>
</feature>
<keyword evidence="1" id="KW-0560">Oxidoreductase</keyword>
<dbReference type="PANTHER" id="PTHR11972">
    <property type="entry name" value="NADPH OXIDASE"/>
    <property type="match status" value="1"/>
</dbReference>
<protein>
    <recommendedName>
        <fullName evidence="3">DOMON domain-containing protein</fullName>
    </recommendedName>
</protein>
<evidence type="ECO:0000256" key="1">
    <source>
        <dbReference type="ARBA" id="ARBA00023002"/>
    </source>
</evidence>
<accession>A0A0S4J3S8</accession>
<feature type="domain" description="DOMON" evidence="3">
    <location>
        <begin position="1042"/>
        <end position="1162"/>
    </location>
</feature>
<dbReference type="InterPro" id="IPR045266">
    <property type="entry name" value="DOH_DOMON"/>
</dbReference>
<evidence type="ECO:0000313" key="5">
    <source>
        <dbReference type="Proteomes" id="UP000051952"/>
    </source>
</evidence>
<organism evidence="4 5">
    <name type="scientific">Bodo saltans</name>
    <name type="common">Flagellated protozoan</name>
    <dbReference type="NCBI Taxonomy" id="75058"/>
    <lineage>
        <taxon>Eukaryota</taxon>
        <taxon>Discoba</taxon>
        <taxon>Euglenozoa</taxon>
        <taxon>Kinetoplastea</taxon>
        <taxon>Metakinetoplastina</taxon>
        <taxon>Eubodonida</taxon>
        <taxon>Bodonidae</taxon>
        <taxon>Bodo</taxon>
    </lineage>
</organism>
<sequence>MNDTIESGEIFVFKTKFRSTYDDFGTYDELWPLLVQIPSSHNSFLKISIVVVPEGTAQITSTAVLDEFIVFPTPYLYHCLLSNSTNEVPFTRKELAIVDGGQKVQLTVFRDTDSSISNLDALPAYEVIDPVTLANRYVVIDKIPGDIGYSPIRHWFTVSSQQNFTTVSEILASNLIVVDTFIETVVALGDFSFITPISNLSAFATSNQSGTFAEVSVDGLLIPMSLLPTGNVDNETQKISSGFMMVIEGQHPVIDSIPGDPQFSFARAVVSLSRQTATITSHEMVNFSSLAHNFSGDIVNVVVVDGDVPGALRAWYRNETVWVLILESLPNGCELLTNTAGLLQFQRNNESTPIKSLFKTRPREFDEIFYSPFVSSATIDVDASFSDTSSIPVTSWDATPQISTSPNNDLFNAPRRLKEPAATDLNNRFEFASSRNMSITVDWHFSDCCAFIDVALESVSHLHNPLVIGFHGKLPFAGTLLVVHFDLSGNQCTRQVRGSVLSPNELIDVTATNPLQLLKTPVFSRKIANGGKLEMLSITANITNFSNTTSYLTAGVLDIDSSRLMTCSTLSLSGYSFLDDSISEMQSAPVTWVPGISNPKQQGRLLSSLENFGLPSTISDPPMNLQIEPERANLTLPLSNQSKGAFRCDSSFSFSWSFINASTNAMYFSIVPPSNLNTSMYFGLGIGSTSLSGSDAFFVYLDARNSSLLVSIDTKCSASGSSTFCLRSKYSDGVVSVFGNESLWVVRRSAIVFDPASKLLGTSLVGSTIDTTAAFGGIGLSVNYVAFANTPAFIFQDNSVGMAPLYRLRNETDLNSTADFWPPSEAQLSLSQPWRYYLSAVAPGTVGYSDLRNIVDVFIPSNYVGELPQRVLDLPETWKRQPSRPLNCPMVHRSSSLSTSVATAAVMLPVMFDGVTYSCVAFLSPQFSNSSKTQRVYELRSSTNLTLEYIFEFTPDAANYTPFGHMYAVIVPTALQGALQSAEAILHSGLPLIDLDSFVNFPIISSSSTPAPTTVVTPSVEESYTSLYEHSLLLFADVSLDQRILLVWNYNIDLQTIDVAVLAKNTNGYISLGFSSSSTSQMEDSDIVLGYINSATLEGCVRVLYSAFPTSAPSGTPTLEIRSSSIQRSSDYLILSFSRDFDGSAHSSGVIPSPATTGVATGRVLFASLLQYVASECASTEFSSLYHGTSPHGSVLIDWAASTSSTVATPAPSTSVPSTTAPTVITLTAFNIQARPVYVRGALGVMVCAPSSFPVATQPSTESEFGIPTFPAMYQFVFNGTVLSSILPLIATYPQSSDYSGAWRIHLVNLSGAYSTAASIANITSFAALQTLVNATTAIVPTDYYLDCPIVSQLTTAPNTTLRALFFNGQSISCLQLSQESLRTTAKFSPSSKVAPLWNTSFSVSIIDDPAAMFFKVFRVNSSSNATFRAEDVSTLPRISTGDILQCRIIVNTTKAPVLFSNLSLALQPITLTKQSATFGNRTVSFIALPSIRGGRCANLRSGWSRTGVATLYLLRNVSKSSNANDSLQNLNATALHDILADSSTLAPLLSIRVRNASIGLRNRTVSVVNTTTNVTVNTTIQDTVFAEIVDTAVESRYFVDAMPVVNESTYCDGVWQVVMVDVSSVPAEDNVTQLNATTGTGNATDSGNGTIIPAWHSGEFVPSARGDGWYIPWWANVNTIRSLPQRLVNGTLLGSMLHCPLIHKNTTVEGGAATIQRLSVLTAGGFVADCLNFGWLNEATAGAVLPNLVNVSTAGTFVMDAIPGSRYFSSMFWLRELRGVSRTPTFVNVSLLTNDSYQVAYVLVLSVTGGTPGSAVSSLTSWNLTQASWNWATQGLQIPITAVGRSASDSFGMMSLTNYWNMSVFPWSAMQCLDRYSANCSLGLRNTQKLLISALSVIYVFRRGTTIGSPSVSLNGSTTPMRSVALHSPLQSYYNAANGSWGYTDPKRVVVVTVPPTYSGSEIGNASLIPNTWVQTTAANVVGHSFLLSTASGVTPLSPPSTFGRSMWCPATSVWANGQLWSTVDCGWGPSTKSMAVASLSMTTQTPPTSSTLLFIGSNVTSIASFAPLHINNLNLKLAYSVYNTSSTRQCNNSAFVVDPSTPLPELVQLLVIPQHFPTMLPESGNAMVKFVFRRGPALSSSGDVAPPVISWAGAGIGSSNSVPSIARVFVVNVGAFMTSADLYDMTLTTEYEIRSAAIRNCWPILETLKIEASVLLYYQSNISNADLATYQARRSPSNRLEVVPVFANGMPRLQIASRILVEDVAGRTSLSPRALVAADGSMFLAPKASPSWLPIVHATASGSYATFTNPSQLLGTMDTLVSLLEAPSAATVSNFMLVQVVDEAYAPYVTPPAQGQTLTRQTAYFNDKQLAAYIFSDRNLYNPTQPSPLYIFRRLSSTGAVLSTTGAPLLDALPGHATYNDLHELVYCDLPSTSSTLPAPTSIAAMRRMLAQRTILAPKQSGIIKHAPIVGAGTTVELQDQVANGGSVLGPSAVVFEGSTLAMLDFGITTVGFAPELSIAMRLLYQLNSFPVPDGWILNSDPWTNTTTYSFLRNTHCTIVPNWLLPNTITSQSAATKVALQNATTASTLCNRNLSVAVVGVTTVTAASNGNISTTGPTLINWVYGTVNYSSATGVVTRSAPLRSGSGTIDFFTGNVTGSTSVSSDWINITNGSTTVTLSDSLTLSWELGTLGATSSTARRSFHTLDTSPIDIATYAPTELYAQFKITVTADVWVGLGLTNSGGMSGADMWIAYASQSVPAGSVSSGYYYELSDRHADPTNAHNTPIKDTINDLELLSLELTSSGYVIVFRRRLITTDSENDIDIQNTLQTMLWAYGPYLLTQQTPNTHTNRGLLLVNLFTGQNISVEQRGFTFWYVAMIMGVTVFIMLIGFLARLLSPGYLMYKRPLLFLWASRGLRRMTVAEILVLFMLWGAGAAWGYGNFTNYDVSRRSDGVILAIGNTAQYLLYFGLFPTARNNILITGVFRSSWHKLQHWITLLLLPALVLSWVHGGIMMYRQPHLSFHTTSGICSIIGLSLLTLAYALWHSSDFVRRGILRRVVSLRRQHTLYLIVIGGAVALLCIHTNKLALGWIPWFILFFTDHVWRWKDFRSRFGTVVAQGAFSTIAAAFELRIFSPWKSWWTRPFVVSAPGQFILVDMEGVDEGPIALSISSRVLQDPKQNFATATFHLKPPSAGAQKRITKDREGYLGARERLRRLAVDQHLQGRFCRIEGPYGGIGLRLKWYKSLLLVGGGIGASTCLSLLEAMTFQPDFYAQDTSVETVTLVLVAKEPEEFAIFASELFELLSAPRAFDLQLLLHCTSLKYHQPPTALSDGNFHSLVDVASPPRRATAPPVDFSNPSALHPLFEHVPIFFHRPNWTQIITAEQIAAGKRKETRLAVHVNGPSTLTSEVLESSDALSYFGGVQIHVDYEQYDLCV</sequence>
<dbReference type="VEuPathDB" id="TriTrypDB:BSAL_74380"/>
<dbReference type="Gene3D" id="3.40.50.80">
    <property type="entry name" value="Nucleotide-binding domain of ferredoxin-NADP reductase (FNR) module"/>
    <property type="match status" value="1"/>
</dbReference>
<feature type="transmembrane region" description="Helical" evidence="2">
    <location>
        <begin position="3023"/>
        <end position="3046"/>
    </location>
</feature>
<dbReference type="Pfam" id="PF03351">
    <property type="entry name" value="DOMON"/>
    <property type="match status" value="2"/>
</dbReference>
<dbReference type="OrthoDB" id="19261at2759"/>
<dbReference type="PANTHER" id="PTHR11972:SF69">
    <property type="entry name" value="FERRIC REDUCTION OXIDASE 6-RELATED"/>
    <property type="match status" value="1"/>
</dbReference>
<dbReference type="SMART" id="SM00664">
    <property type="entry name" value="DoH"/>
    <property type="match status" value="3"/>
</dbReference>
<feature type="transmembrane region" description="Helical" evidence="2">
    <location>
        <begin position="2996"/>
        <end position="3017"/>
    </location>
</feature>
<dbReference type="CDD" id="cd09631">
    <property type="entry name" value="DOMON_DOH"/>
    <property type="match status" value="1"/>
</dbReference>
<dbReference type="Pfam" id="PF08030">
    <property type="entry name" value="NAD_binding_6"/>
    <property type="match status" value="1"/>
</dbReference>
<dbReference type="InterPro" id="IPR005018">
    <property type="entry name" value="DOMON_domain"/>
</dbReference>
<gene>
    <name evidence="4" type="ORF">BSAL_74380</name>
</gene>
<feature type="transmembrane region" description="Helical" evidence="2">
    <location>
        <begin position="3067"/>
        <end position="3097"/>
    </location>
</feature>
<evidence type="ECO:0000259" key="3">
    <source>
        <dbReference type="PROSITE" id="PS50836"/>
    </source>
</evidence>
<keyword evidence="2" id="KW-0812">Transmembrane</keyword>
<keyword evidence="2" id="KW-1133">Transmembrane helix</keyword>
<feature type="transmembrane region" description="Helical" evidence="2">
    <location>
        <begin position="2956"/>
        <end position="2975"/>
    </location>
</feature>
<dbReference type="InterPro" id="IPR039261">
    <property type="entry name" value="FNR_nucleotide-bd"/>
</dbReference>
<dbReference type="InterPro" id="IPR013121">
    <property type="entry name" value="Fe_red_NAD-bd_6"/>
</dbReference>
<dbReference type="EMBL" id="CYKH01000651">
    <property type="protein sequence ID" value="CUG10079.1"/>
    <property type="molecule type" value="Genomic_DNA"/>
</dbReference>
<dbReference type="Proteomes" id="UP000051952">
    <property type="component" value="Unassembled WGS sequence"/>
</dbReference>
<dbReference type="PROSITE" id="PS50836">
    <property type="entry name" value="DOMON"/>
    <property type="match status" value="2"/>
</dbReference>
<dbReference type="GO" id="GO:0016491">
    <property type="term" value="F:oxidoreductase activity"/>
    <property type="evidence" value="ECO:0007669"/>
    <property type="project" value="UniProtKB-KW"/>
</dbReference>
<keyword evidence="5" id="KW-1185">Reference proteome</keyword>
<reference evidence="5" key="1">
    <citation type="submission" date="2015-09" db="EMBL/GenBank/DDBJ databases">
        <authorList>
            <consortium name="Pathogen Informatics"/>
        </authorList>
    </citation>
    <scope>NUCLEOTIDE SEQUENCE [LARGE SCALE GENOMIC DNA]</scope>
    <source>
        <strain evidence="5">Lake Konstanz</strain>
    </source>
</reference>
<proteinExistence type="predicted"/>
<feature type="domain" description="DOMON" evidence="3">
    <location>
        <begin position="2708"/>
        <end position="2838"/>
    </location>
</feature>
<dbReference type="GO" id="GO:0005886">
    <property type="term" value="C:plasma membrane"/>
    <property type="evidence" value="ECO:0007669"/>
    <property type="project" value="TreeGrafter"/>
</dbReference>
<feature type="transmembrane region" description="Helical" evidence="2">
    <location>
        <begin position="2875"/>
        <end position="2898"/>
    </location>
</feature>
<name>A0A0S4J3S8_BODSA</name>
<dbReference type="InterPro" id="IPR050369">
    <property type="entry name" value="RBOH/FRE"/>
</dbReference>
<evidence type="ECO:0000256" key="2">
    <source>
        <dbReference type="SAM" id="Phobius"/>
    </source>
</evidence>
<keyword evidence="2" id="KW-0472">Membrane</keyword>